<organism evidence="2 3">
    <name type="scientific">Tritrichomonas musculus</name>
    <dbReference type="NCBI Taxonomy" id="1915356"/>
    <lineage>
        <taxon>Eukaryota</taxon>
        <taxon>Metamonada</taxon>
        <taxon>Parabasalia</taxon>
        <taxon>Tritrichomonadida</taxon>
        <taxon>Tritrichomonadidae</taxon>
        <taxon>Tritrichomonas</taxon>
    </lineage>
</organism>
<dbReference type="InterPro" id="IPR027417">
    <property type="entry name" value="P-loop_NTPase"/>
</dbReference>
<name>A0ABR2H064_9EUKA</name>
<dbReference type="SUPFAM" id="SSF52540">
    <property type="entry name" value="P-loop containing nucleoside triphosphate hydrolases"/>
    <property type="match status" value="1"/>
</dbReference>
<keyword evidence="3" id="KW-1185">Reference proteome</keyword>
<gene>
    <name evidence="2" type="ORF">M9Y10_032261</name>
</gene>
<dbReference type="Proteomes" id="UP001470230">
    <property type="component" value="Unassembled WGS sequence"/>
</dbReference>
<evidence type="ECO:0000256" key="1">
    <source>
        <dbReference type="SAM" id="Coils"/>
    </source>
</evidence>
<protein>
    <recommendedName>
        <fullName evidence="4">Guanylate-binding protein N-terminal domain-containing protein</fullName>
    </recommendedName>
</protein>
<feature type="coiled-coil region" evidence="1">
    <location>
        <begin position="559"/>
        <end position="603"/>
    </location>
</feature>
<dbReference type="EMBL" id="JAPFFF010000052">
    <property type="protein sequence ID" value="KAK8839326.1"/>
    <property type="molecule type" value="Genomic_DNA"/>
</dbReference>
<comment type="caution">
    <text evidence="2">The sequence shown here is derived from an EMBL/GenBank/DDBJ whole genome shotgun (WGS) entry which is preliminary data.</text>
</comment>
<proteinExistence type="predicted"/>
<keyword evidence="1" id="KW-0175">Coiled coil</keyword>
<dbReference type="Gene3D" id="3.40.50.300">
    <property type="entry name" value="P-loop containing nucleotide triphosphate hydrolases"/>
    <property type="match status" value="1"/>
</dbReference>
<evidence type="ECO:0008006" key="4">
    <source>
        <dbReference type="Google" id="ProtNLM"/>
    </source>
</evidence>
<evidence type="ECO:0000313" key="3">
    <source>
        <dbReference type="Proteomes" id="UP001470230"/>
    </source>
</evidence>
<accession>A0ABR2H064</accession>
<sequence length="822" mass="96167">MKESEVIQIKNNQKYLPNLINQTFNLVKDSRYPVQIAEIPKDSNRVVFKKDALQSVLQRAGSRPVICVSVLGSYQQGKSTTLGGITGSYGYEVGVGMKDKTKGVNIDGPYDIDYLYDRFNYPKKEDSFFLQVKELKPVVFFFDIEGYGGLLHGKDSKKNDDLFIQLCTPFMCISSVFICLSPAAPQTHELETIVDALKISTLTSLPKSIQEDTNGELKLIVAIKSVQILGPRVQPYSIDEIDTLVNDAEMKSVKDGFIQWSGLNPLSEKGIQVVFAPLMDPQSFYGYTKTFGYLAHDVISGINLAAQGHFMRGYQNCLNLYDFIISHYHDGKFSSKIKDKIAEEYQNTLGHMALRILHEIRDIVSQKVDAEYEQMQKNPNDERGTLNDLKNKYFEFGQQSMEKRLNVVGDSSEIHRYYQLLCHYISLIIDKKEKKFRQLSNDNQAFQTIQSKKIAMEFYTQAMQQTKVNLLQTLKSNNYFDFNKDQTKDFVTKEISIFPEQLRSLKKEKNLEFFTESDITEISKNFEEELTNDIVNELNNDQHLKSIEEQKYQAKIKFENIIKQKNQQVKDQMEQEEKRRKELQVMENNKKEAEIQRQRREALIISQNRRAKIIINDQITFLLLKAFTDCERFIISNLKEKLEDKKYYLQTYSKVRAIYDHIKENIKDELHHLRERIIGYAFEDLKNEAGDLLDAIIRVYDSEKDTFITFELIDKFVEDRFQMIIEDVFCAYNTAKRLLTTFSFEAKKERTKNASKYAIYFRKITIYPDGKKVPDDWKLARNEKRSLLNQFLEFINYKDYTYVKKIDQHQYTELLNLFENKK</sequence>
<evidence type="ECO:0000313" key="2">
    <source>
        <dbReference type="EMBL" id="KAK8839326.1"/>
    </source>
</evidence>
<reference evidence="2 3" key="1">
    <citation type="submission" date="2024-04" db="EMBL/GenBank/DDBJ databases">
        <title>Tritrichomonas musculus Genome.</title>
        <authorList>
            <person name="Alves-Ferreira E."/>
            <person name="Grigg M."/>
            <person name="Lorenzi H."/>
            <person name="Galac M."/>
        </authorList>
    </citation>
    <scope>NUCLEOTIDE SEQUENCE [LARGE SCALE GENOMIC DNA]</scope>
    <source>
        <strain evidence="2 3">EAF2021</strain>
    </source>
</reference>